<organism evidence="1 2">
    <name type="scientific">Rhizobium esperanzae</name>
    <dbReference type="NCBI Taxonomy" id="1967781"/>
    <lineage>
        <taxon>Bacteria</taxon>
        <taxon>Pseudomonadati</taxon>
        <taxon>Pseudomonadota</taxon>
        <taxon>Alphaproteobacteria</taxon>
        <taxon>Hyphomicrobiales</taxon>
        <taxon>Rhizobiaceae</taxon>
        <taxon>Rhizobium/Agrobacterium group</taxon>
        <taxon>Rhizobium</taxon>
    </lineage>
</organism>
<reference evidence="1 2" key="1">
    <citation type="submission" date="2017-03" db="EMBL/GenBank/DDBJ databases">
        <title>Genome of strain Rhizobium sp. CNPSo 668.</title>
        <authorList>
            <person name="Ribeiro R."/>
        </authorList>
    </citation>
    <scope>NUCLEOTIDE SEQUENCE [LARGE SCALE GENOMIC DNA]</scope>
    <source>
        <strain evidence="1 2">CNPSo 668</strain>
    </source>
</reference>
<dbReference type="AlphaFoldDB" id="A0A2D0AAJ3"/>
<evidence type="ECO:0000313" key="1">
    <source>
        <dbReference type="EMBL" id="OWO91574.1"/>
    </source>
</evidence>
<sequence length="82" mass="9555">MAVEQFLATMSKQAWREKNRWRSEETRWNERAVLGPWLKTPAAEPLRPVDAADQLRIVMRSKFTIQPLLNKRGARVGFAFVT</sequence>
<protein>
    <submittedName>
        <fullName evidence="1">Uncharacterized protein</fullName>
    </submittedName>
</protein>
<accession>A0A2D0AAJ3</accession>
<name>A0A2D0AAJ3_9HYPH</name>
<comment type="caution">
    <text evidence="1">The sequence shown here is derived from an EMBL/GenBank/DDBJ whole genome shotgun (WGS) entry which is preliminary data.</text>
</comment>
<dbReference type="EMBL" id="MXPU01000023">
    <property type="protein sequence ID" value="OWO91574.1"/>
    <property type="molecule type" value="Genomic_DNA"/>
</dbReference>
<proteinExistence type="predicted"/>
<gene>
    <name evidence="1" type="ORF">B5E41_26650</name>
</gene>
<dbReference type="Proteomes" id="UP000197269">
    <property type="component" value="Unassembled WGS sequence"/>
</dbReference>
<evidence type="ECO:0000313" key="2">
    <source>
        <dbReference type="Proteomes" id="UP000197269"/>
    </source>
</evidence>